<dbReference type="STRING" id="1300341.I595_1666"/>
<dbReference type="Proteomes" id="UP000050280">
    <property type="component" value="Unassembled WGS sequence"/>
</dbReference>
<dbReference type="Gene3D" id="3.40.30.10">
    <property type="entry name" value="Glutaredoxin"/>
    <property type="match status" value="1"/>
</dbReference>
<keyword evidence="3" id="KW-1185">Reference proteome</keyword>
<dbReference type="SUPFAM" id="SSF52833">
    <property type="entry name" value="Thioredoxin-like"/>
    <property type="match status" value="1"/>
</dbReference>
<dbReference type="PATRIC" id="fig|1300341.3.peg.1853"/>
<comment type="caution">
    <text evidence="2">The sequence shown here is derived from an EMBL/GenBank/DDBJ whole genome shotgun (WGS) entry which is preliminary data.</text>
</comment>
<reference evidence="2 3" key="1">
    <citation type="submission" date="2015-09" db="EMBL/GenBank/DDBJ databases">
        <title>Genome sequence of the marine flavobacterium Croceitalea dokdonensis DOKDO 023 that contains proton- and sodium-pumping rhodopsins.</title>
        <authorList>
            <person name="Kwon S.-K."/>
            <person name="Lee H.K."/>
            <person name="Kwak M.-J."/>
            <person name="Kim J.F."/>
        </authorList>
    </citation>
    <scope>NUCLEOTIDE SEQUENCE [LARGE SCALE GENOMIC DNA]</scope>
    <source>
        <strain evidence="2 3">DOKDO 023</strain>
    </source>
</reference>
<dbReference type="InterPro" id="IPR036249">
    <property type="entry name" value="Thioredoxin-like_sf"/>
</dbReference>
<gene>
    <name evidence="2" type="ORF">I595_1666</name>
</gene>
<accession>A0A0P7A5W6</accession>
<evidence type="ECO:0000313" key="2">
    <source>
        <dbReference type="EMBL" id="KPM32018.1"/>
    </source>
</evidence>
<name>A0A0P7A5W6_9FLAO</name>
<feature type="domain" description="Thioredoxin" evidence="1">
    <location>
        <begin position="58"/>
        <end position="210"/>
    </location>
</feature>
<evidence type="ECO:0000259" key="1">
    <source>
        <dbReference type="PROSITE" id="PS51352"/>
    </source>
</evidence>
<dbReference type="Pfam" id="PF13098">
    <property type="entry name" value="Thioredoxin_2"/>
    <property type="match status" value="1"/>
</dbReference>
<dbReference type="OrthoDB" id="9811036at2"/>
<evidence type="ECO:0000313" key="3">
    <source>
        <dbReference type="Proteomes" id="UP000050280"/>
    </source>
</evidence>
<dbReference type="InterPro" id="IPR012336">
    <property type="entry name" value="Thioredoxin-like_fold"/>
</dbReference>
<proteinExistence type="predicted"/>
<dbReference type="AlphaFoldDB" id="A0A0P7A5W6"/>
<organism evidence="2 3">
    <name type="scientific">Croceitalea dokdonensis DOKDO 023</name>
    <dbReference type="NCBI Taxonomy" id="1300341"/>
    <lineage>
        <taxon>Bacteria</taxon>
        <taxon>Pseudomonadati</taxon>
        <taxon>Bacteroidota</taxon>
        <taxon>Flavobacteriia</taxon>
        <taxon>Flavobacteriales</taxon>
        <taxon>Flavobacteriaceae</taxon>
        <taxon>Croceitalea</taxon>
    </lineage>
</organism>
<dbReference type="InterPro" id="IPR013766">
    <property type="entry name" value="Thioredoxin_domain"/>
</dbReference>
<dbReference type="PROSITE" id="PS51352">
    <property type="entry name" value="THIOREDOXIN_2"/>
    <property type="match status" value="1"/>
</dbReference>
<dbReference type="EMBL" id="LDJX01000003">
    <property type="protein sequence ID" value="KPM32018.1"/>
    <property type="molecule type" value="Genomic_DNA"/>
</dbReference>
<protein>
    <recommendedName>
        <fullName evidence="1">Thioredoxin domain-containing protein</fullName>
    </recommendedName>
</protein>
<sequence length="210" mass="24142">MCNCRISQTDLTKNPGLSHRRDEAKCLVNCPSLPKRKYTALPDPPLKGGYKLFLVFFLLLNLTVPQLATAQETSINWLTFEQLEDSLAIQPKKVFISFYADWCVYCKKMDVAAFKNKEVVSELNKHYYAVKMNAQTQDTIVFEGTTLTNRFIGKSRNPIHDMALLLASREEQPFSLPAMVVLNEKFQVKARYFNYLSPKALQEVLEQHLQ</sequence>